<comment type="similarity">
    <text evidence="1 4">Belongs to the aldehyde dehydrogenase family.</text>
</comment>
<dbReference type="Gene3D" id="3.40.309.10">
    <property type="entry name" value="Aldehyde Dehydrogenase, Chain A, domain 2"/>
    <property type="match status" value="1"/>
</dbReference>
<dbReference type="PROSITE" id="PS00687">
    <property type="entry name" value="ALDEHYDE_DEHYDR_GLU"/>
    <property type="match status" value="1"/>
</dbReference>
<feature type="domain" description="Aldehyde dehydrogenase" evidence="5">
    <location>
        <begin position="14"/>
        <end position="212"/>
    </location>
</feature>
<feature type="active site" evidence="3">
    <location>
        <position position="101"/>
    </location>
</feature>
<name>A0AA35ZR85_LACSI</name>
<dbReference type="Pfam" id="PF00171">
    <property type="entry name" value="Aldedh"/>
    <property type="match status" value="1"/>
</dbReference>
<reference evidence="6" key="1">
    <citation type="submission" date="2023-04" db="EMBL/GenBank/DDBJ databases">
        <authorList>
            <person name="Vijverberg K."/>
            <person name="Xiong W."/>
            <person name="Schranz E."/>
        </authorList>
    </citation>
    <scope>NUCLEOTIDE SEQUENCE</scope>
</reference>
<sequence>MELSSSYVCLESRSPLACGNTIVLKTTEQTPLTALYVAQLLHEAGLPPGVLNIVSGFGPTAGTALASHIDVDKIAFRGSTETDKIVQELAAKSNLKPYTLELGGKSPFIICEDADIDKGQCCCAGSHAFIHDHVYDEFIEKSRARAQRRIVGDPFQKGIEQGPKIDSEQFEKILKYIKSGVESNATLECGGDRLGSKGFYIQSIVFSNVQERKR</sequence>
<protein>
    <recommendedName>
        <fullName evidence="5">Aldehyde dehydrogenase domain-containing protein</fullName>
    </recommendedName>
</protein>
<evidence type="ECO:0000313" key="7">
    <source>
        <dbReference type="Proteomes" id="UP001177003"/>
    </source>
</evidence>
<dbReference type="SUPFAM" id="SSF53720">
    <property type="entry name" value="ALDH-like"/>
    <property type="match status" value="1"/>
</dbReference>
<dbReference type="InterPro" id="IPR016163">
    <property type="entry name" value="Ald_DH_C"/>
</dbReference>
<dbReference type="InterPro" id="IPR015590">
    <property type="entry name" value="Aldehyde_DH_dom"/>
</dbReference>
<proteinExistence type="inferred from homology"/>
<evidence type="ECO:0000259" key="5">
    <source>
        <dbReference type="Pfam" id="PF00171"/>
    </source>
</evidence>
<evidence type="ECO:0000256" key="4">
    <source>
        <dbReference type="RuleBase" id="RU003345"/>
    </source>
</evidence>
<keyword evidence="2 4" id="KW-0560">Oxidoreductase</keyword>
<gene>
    <name evidence="6" type="ORF">LSALG_LOCUS36243</name>
</gene>
<evidence type="ECO:0000256" key="1">
    <source>
        <dbReference type="ARBA" id="ARBA00009986"/>
    </source>
</evidence>
<dbReference type="PANTHER" id="PTHR11699">
    <property type="entry name" value="ALDEHYDE DEHYDROGENASE-RELATED"/>
    <property type="match status" value="1"/>
</dbReference>
<dbReference type="Gene3D" id="3.40.605.10">
    <property type="entry name" value="Aldehyde Dehydrogenase, Chain A, domain 1"/>
    <property type="match status" value="1"/>
</dbReference>
<dbReference type="InterPro" id="IPR016161">
    <property type="entry name" value="Ald_DH/histidinol_DH"/>
</dbReference>
<accession>A0AA35ZR85</accession>
<dbReference type="GO" id="GO:0016620">
    <property type="term" value="F:oxidoreductase activity, acting on the aldehyde or oxo group of donors, NAD or NADP as acceptor"/>
    <property type="evidence" value="ECO:0007669"/>
    <property type="project" value="InterPro"/>
</dbReference>
<organism evidence="6 7">
    <name type="scientific">Lactuca saligna</name>
    <name type="common">Willowleaf lettuce</name>
    <dbReference type="NCBI Taxonomy" id="75948"/>
    <lineage>
        <taxon>Eukaryota</taxon>
        <taxon>Viridiplantae</taxon>
        <taxon>Streptophyta</taxon>
        <taxon>Embryophyta</taxon>
        <taxon>Tracheophyta</taxon>
        <taxon>Spermatophyta</taxon>
        <taxon>Magnoliopsida</taxon>
        <taxon>eudicotyledons</taxon>
        <taxon>Gunneridae</taxon>
        <taxon>Pentapetalae</taxon>
        <taxon>asterids</taxon>
        <taxon>campanulids</taxon>
        <taxon>Asterales</taxon>
        <taxon>Asteraceae</taxon>
        <taxon>Cichorioideae</taxon>
        <taxon>Cichorieae</taxon>
        <taxon>Lactucinae</taxon>
        <taxon>Lactuca</taxon>
    </lineage>
</organism>
<evidence type="ECO:0000313" key="6">
    <source>
        <dbReference type="EMBL" id="CAI9297425.1"/>
    </source>
</evidence>
<dbReference type="EMBL" id="OX465084">
    <property type="protein sequence ID" value="CAI9297425.1"/>
    <property type="molecule type" value="Genomic_DNA"/>
</dbReference>
<dbReference type="InterPro" id="IPR029510">
    <property type="entry name" value="Ald_DH_CS_GLU"/>
</dbReference>
<dbReference type="Proteomes" id="UP001177003">
    <property type="component" value="Chromosome 8"/>
</dbReference>
<evidence type="ECO:0000256" key="3">
    <source>
        <dbReference type="PROSITE-ProRule" id="PRU10007"/>
    </source>
</evidence>
<keyword evidence="7" id="KW-1185">Reference proteome</keyword>
<dbReference type="InterPro" id="IPR016162">
    <property type="entry name" value="Ald_DH_N"/>
</dbReference>
<dbReference type="AlphaFoldDB" id="A0AA35ZR85"/>
<evidence type="ECO:0000256" key="2">
    <source>
        <dbReference type="ARBA" id="ARBA00023002"/>
    </source>
</evidence>